<dbReference type="AlphaFoldDB" id="A0A8J5S358"/>
<accession>A0A8J5S358</accession>
<dbReference type="EMBL" id="JAAALK010000284">
    <property type="protein sequence ID" value="KAG8067850.1"/>
    <property type="molecule type" value="Genomic_DNA"/>
</dbReference>
<gene>
    <name evidence="1" type="ORF">GUJ93_ZPchr0005g14411</name>
</gene>
<reference evidence="1" key="1">
    <citation type="journal article" date="2021" name="bioRxiv">
        <title>Whole Genome Assembly and Annotation of Northern Wild Rice, Zizania palustris L., Supports a Whole Genome Duplication in the Zizania Genus.</title>
        <authorList>
            <person name="Haas M."/>
            <person name="Kono T."/>
            <person name="Macchietto M."/>
            <person name="Millas R."/>
            <person name="McGilp L."/>
            <person name="Shao M."/>
            <person name="Duquette J."/>
            <person name="Hirsch C.N."/>
            <person name="Kimball J."/>
        </authorList>
    </citation>
    <scope>NUCLEOTIDE SEQUENCE</scope>
    <source>
        <tissue evidence="1">Fresh leaf tissue</tissue>
    </source>
</reference>
<evidence type="ECO:0000313" key="1">
    <source>
        <dbReference type="EMBL" id="KAG8067850.1"/>
    </source>
</evidence>
<organism evidence="1 2">
    <name type="scientific">Zizania palustris</name>
    <name type="common">Northern wild rice</name>
    <dbReference type="NCBI Taxonomy" id="103762"/>
    <lineage>
        <taxon>Eukaryota</taxon>
        <taxon>Viridiplantae</taxon>
        <taxon>Streptophyta</taxon>
        <taxon>Embryophyta</taxon>
        <taxon>Tracheophyta</taxon>
        <taxon>Spermatophyta</taxon>
        <taxon>Magnoliopsida</taxon>
        <taxon>Liliopsida</taxon>
        <taxon>Poales</taxon>
        <taxon>Poaceae</taxon>
        <taxon>BOP clade</taxon>
        <taxon>Oryzoideae</taxon>
        <taxon>Oryzeae</taxon>
        <taxon>Zizaniinae</taxon>
        <taxon>Zizania</taxon>
    </lineage>
</organism>
<sequence length="76" mass="9048">MLRWLTVPFERLIFLLPGFYFKHGVTSVKVYVSLRQDQPRLYLFSKKTKGSQDDRWNWYAPTQEISHSLKPDKTTG</sequence>
<reference evidence="1" key="2">
    <citation type="submission" date="2021-02" db="EMBL/GenBank/DDBJ databases">
        <authorList>
            <person name="Kimball J.A."/>
            <person name="Haas M.W."/>
            <person name="Macchietto M."/>
            <person name="Kono T."/>
            <person name="Duquette J."/>
            <person name="Shao M."/>
        </authorList>
    </citation>
    <scope>NUCLEOTIDE SEQUENCE</scope>
    <source>
        <tissue evidence="1">Fresh leaf tissue</tissue>
    </source>
</reference>
<dbReference type="Proteomes" id="UP000729402">
    <property type="component" value="Unassembled WGS sequence"/>
</dbReference>
<comment type="caution">
    <text evidence="1">The sequence shown here is derived from an EMBL/GenBank/DDBJ whole genome shotgun (WGS) entry which is preliminary data.</text>
</comment>
<proteinExistence type="predicted"/>
<name>A0A8J5S358_ZIZPA</name>
<evidence type="ECO:0000313" key="2">
    <source>
        <dbReference type="Proteomes" id="UP000729402"/>
    </source>
</evidence>
<protein>
    <submittedName>
        <fullName evidence="1">Uncharacterized protein</fullName>
    </submittedName>
</protein>
<keyword evidence="2" id="KW-1185">Reference proteome</keyword>